<protein>
    <submittedName>
        <fullName evidence="2">Uncharacterized protein</fullName>
    </submittedName>
</protein>
<gene>
    <name evidence="2" type="ORF">BE17_28615</name>
</gene>
<reference evidence="2 3" key="1">
    <citation type="submission" date="2014-02" db="EMBL/GenBank/DDBJ databases">
        <title>The small core and large imbalanced accessory genome model reveals a collaborative survival strategy of Sorangium cellulosum strains in nature.</title>
        <authorList>
            <person name="Han K."/>
            <person name="Peng R."/>
            <person name="Blom J."/>
            <person name="Li Y.-Z."/>
        </authorList>
    </citation>
    <scope>NUCLEOTIDE SEQUENCE [LARGE SCALE GENOMIC DNA]</scope>
    <source>
        <strain evidence="2 3">So0011-07</strain>
    </source>
</reference>
<organism evidence="2 3">
    <name type="scientific">Sorangium cellulosum</name>
    <name type="common">Polyangium cellulosum</name>
    <dbReference type="NCBI Taxonomy" id="56"/>
    <lineage>
        <taxon>Bacteria</taxon>
        <taxon>Pseudomonadati</taxon>
        <taxon>Myxococcota</taxon>
        <taxon>Polyangia</taxon>
        <taxon>Polyangiales</taxon>
        <taxon>Polyangiaceae</taxon>
        <taxon>Sorangium</taxon>
    </lineage>
</organism>
<evidence type="ECO:0000313" key="3">
    <source>
        <dbReference type="Proteomes" id="UP000075635"/>
    </source>
</evidence>
<comment type="caution">
    <text evidence="2">The sequence shown here is derived from an EMBL/GenBank/DDBJ whole genome shotgun (WGS) entry which is preliminary data.</text>
</comment>
<evidence type="ECO:0000256" key="1">
    <source>
        <dbReference type="SAM" id="MobiDB-lite"/>
    </source>
</evidence>
<sequence length="75" mass="8066">MSAHAHRHAIDGAGIHSCMSRRSAGLVIAPSALQMLRVLRVSEALLPRLPLREPPLPRGASPCSRAQRGPLDQAR</sequence>
<evidence type="ECO:0000313" key="2">
    <source>
        <dbReference type="EMBL" id="KYF83028.1"/>
    </source>
</evidence>
<dbReference type="EMBL" id="JEMB01002163">
    <property type="protein sequence ID" value="KYF83028.1"/>
    <property type="molecule type" value="Genomic_DNA"/>
</dbReference>
<dbReference type="AlphaFoldDB" id="A0A150RTD6"/>
<dbReference type="Proteomes" id="UP000075635">
    <property type="component" value="Unassembled WGS sequence"/>
</dbReference>
<name>A0A150RTD6_SORCE</name>
<accession>A0A150RTD6</accession>
<feature type="region of interest" description="Disordered" evidence="1">
    <location>
        <begin position="50"/>
        <end position="75"/>
    </location>
</feature>
<proteinExistence type="predicted"/>